<dbReference type="Pfam" id="PF07587">
    <property type="entry name" value="PSD1"/>
    <property type="match status" value="1"/>
</dbReference>
<organism evidence="3 4">
    <name type="scientific">Stieleria maiorica</name>
    <dbReference type="NCBI Taxonomy" id="2795974"/>
    <lineage>
        <taxon>Bacteria</taxon>
        <taxon>Pseudomonadati</taxon>
        <taxon>Planctomycetota</taxon>
        <taxon>Planctomycetia</taxon>
        <taxon>Pirellulales</taxon>
        <taxon>Pirellulaceae</taxon>
        <taxon>Stieleria</taxon>
    </lineage>
</organism>
<dbReference type="Pfam" id="PF07583">
    <property type="entry name" value="PSCyt2"/>
    <property type="match status" value="1"/>
</dbReference>
<dbReference type="PANTHER" id="PTHR35889:SF3">
    <property type="entry name" value="F-BOX DOMAIN-CONTAINING PROTEIN"/>
    <property type="match status" value="1"/>
</dbReference>
<feature type="domain" description="DUF1553" evidence="2">
    <location>
        <begin position="487"/>
        <end position="718"/>
    </location>
</feature>
<feature type="domain" description="DUF1549" evidence="1">
    <location>
        <begin position="241"/>
        <end position="424"/>
    </location>
</feature>
<accession>A0A5B9MF79</accession>
<proteinExistence type="predicted"/>
<keyword evidence="4" id="KW-1185">Reference proteome</keyword>
<evidence type="ECO:0000259" key="1">
    <source>
        <dbReference type="Pfam" id="PF07583"/>
    </source>
</evidence>
<dbReference type="KEGG" id="smam:Mal15_28830"/>
<dbReference type="EMBL" id="CP036264">
    <property type="protein sequence ID" value="QEF98826.1"/>
    <property type="molecule type" value="Genomic_DNA"/>
</dbReference>
<dbReference type="Proteomes" id="UP000321353">
    <property type="component" value="Chromosome"/>
</dbReference>
<dbReference type="Gene3D" id="2.60.40.1080">
    <property type="match status" value="1"/>
</dbReference>
<evidence type="ECO:0008006" key="5">
    <source>
        <dbReference type="Google" id="ProtNLM"/>
    </source>
</evidence>
<gene>
    <name evidence="3" type="ORF">Mal15_28830</name>
</gene>
<evidence type="ECO:0000259" key="2">
    <source>
        <dbReference type="Pfam" id="PF07587"/>
    </source>
</evidence>
<dbReference type="InterPro" id="IPR022655">
    <property type="entry name" value="DUF1553"/>
</dbReference>
<evidence type="ECO:0000313" key="4">
    <source>
        <dbReference type="Proteomes" id="UP000321353"/>
    </source>
</evidence>
<dbReference type="RefSeq" id="WP_147868313.1">
    <property type="nucleotide sequence ID" value="NZ_CP036264.1"/>
</dbReference>
<sequence>MFRTLALPLLATIVSTLPVGRLLAEQVPPVGAVPEFTTDVMPVLSKAGCNLGTCHGNLNGKGGLKLSLRGQDPQYDYQRLVRAAKGRRVNVAAPELSLFLQKASGGVPHGGGTRFTTDSPAYQLLTRWLRSGANGPSSEAPTLVRLEVQPEQAIVSDPERELPIHVSATFSDGTTRDVTDTACYELSNLHATVDAHGVVSRHRYGETTLIVRYLQLQRPVPIAFIESRPDFVWSDPDPHNEIDRHVFAKLQRLRINPSVVCDDTVFVRRAYLDAIGRIPTADEARAFVADSTADKRDRLVDRLLALPEFADFWALKWADVLRAEEKVLDTQGVNVFHSWIRDSIAAGRPLDQFVRELVTGTGSTFNQPSANYYRANRDPSTRGETTARLFLGTRLQCAKCHNHPFDRWTQDDYYQWSALFSQIDYEIGENKRQDKLDKNEFAGDQTVLVAKMDEVRNPTTDQLAPPTFLGGDRLGESALKDRLAATAEWLTARENKLFVQSQTNFIWYQLMGLGLVDPIDDFRLTNPPSNPPLMQWLASHFADSGFDVRSLVGTIMKSRTYQLSSEPNETNRNDNTCYSRAYVRRLPAEVILDMQSDVLDSPASFLGYPAGIRAVQIPGVQSKLARRNSPEAGDRFLKTFGKPDRILACDCERSDETTLKQVFVLIGEGLNDRLASPNNRIARLAMSKRTDAEVVDELYWAALSRAPTEAEQAAALRMINGPNRNPASSWKDVVRAVVANPSGDKRADALQDIAWALMNAKEFLFRK</sequence>
<evidence type="ECO:0000313" key="3">
    <source>
        <dbReference type="EMBL" id="QEF98826.1"/>
    </source>
</evidence>
<protein>
    <recommendedName>
        <fullName evidence="5">Bacterial Ig-like domain (Group 2)</fullName>
    </recommendedName>
</protein>
<reference evidence="3 4" key="1">
    <citation type="submission" date="2019-02" db="EMBL/GenBank/DDBJ databases">
        <title>Planctomycetal bacteria perform biofilm scaping via a novel small molecule.</title>
        <authorList>
            <person name="Jeske O."/>
            <person name="Boedeker C."/>
            <person name="Wiegand S."/>
            <person name="Breitling P."/>
            <person name="Kallscheuer N."/>
            <person name="Jogler M."/>
            <person name="Rohde M."/>
            <person name="Petersen J."/>
            <person name="Medema M.H."/>
            <person name="Surup F."/>
            <person name="Jogler C."/>
        </authorList>
    </citation>
    <scope>NUCLEOTIDE SEQUENCE [LARGE SCALE GENOMIC DNA]</scope>
    <source>
        <strain evidence="3 4">Mal15</strain>
    </source>
</reference>
<dbReference type="AlphaFoldDB" id="A0A5B9MF79"/>
<name>A0A5B9MF79_9BACT</name>
<dbReference type="InterPro" id="IPR011444">
    <property type="entry name" value="DUF1549"/>
</dbReference>
<dbReference type="PANTHER" id="PTHR35889">
    <property type="entry name" value="CYCLOINULO-OLIGOSACCHARIDE FRUCTANOTRANSFERASE-RELATED"/>
    <property type="match status" value="1"/>
</dbReference>